<name>A0AAV7QJM7_PLEWA</name>
<sequence>MHHRSLTVSEAYFNIGDERELPSGAAILCVCAFFTSSSAEDGGRSASVHRRSCCRSDDWIVRLFNLSATRKDPCL</sequence>
<dbReference type="Proteomes" id="UP001066276">
    <property type="component" value="Chromosome 6"/>
</dbReference>
<evidence type="ECO:0000313" key="1">
    <source>
        <dbReference type="EMBL" id="KAJ1140378.1"/>
    </source>
</evidence>
<protein>
    <submittedName>
        <fullName evidence="1">Uncharacterized protein</fullName>
    </submittedName>
</protein>
<proteinExistence type="predicted"/>
<comment type="caution">
    <text evidence="1">The sequence shown here is derived from an EMBL/GenBank/DDBJ whole genome shotgun (WGS) entry which is preliminary data.</text>
</comment>
<dbReference type="EMBL" id="JANPWB010000010">
    <property type="protein sequence ID" value="KAJ1140378.1"/>
    <property type="molecule type" value="Genomic_DNA"/>
</dbReference>
<accession>A0AAV7QJM7</accession>
<gene>
    <name evidence="1" type="ORF">NDU88_006732</name>
</gene>
<reference evidence="1" key="1">
    <citation type="journal article" date="2022" name="bioRxiv">
        <title>Sequencing and chromosome-scale assembly of the giantPleurodeles waltlgenome.</title>
        <authorList>
            <person name="Brown T."/>
            <person name="Elewa A."/>
            <person name="Iarovenko S."/>
            <person name="Subramanian E."/>
            <person name="Araus A.J."/>
            <person name="Petzold A."/>
            <person name="Susuki M."/>
            <person name="Suzuki K.-i.T."/>
            <person name="Hayashi T."/>
            <person name="Toyoda A."/>
            <person name="Oliveira C."/>
            <person name="Osipova E."/>
            <person name="Leigh N.D."/>
            <person name="Simon A."/>
            <person name="Yun M.H."/>
        </authorList>
    </citation>
    <scope>NUCLEOTIDE SEQUENCE</scope>
    <source>
        <strain evidence="1">20211129_DDA</strain>
        <tissue evidence="1">Liver</tissue>
    </source>
</reference>
<keyword evidence="2" id="KW-1185">Reference proteome</keyword>
<dbReference type="AlphaFoldDB" id="A0AAV7QJM7"/>
<evidence type="ECO:0000313" key="2">
    <source>
        <dbReference type="Proteomes" id="UP001066276"/>
    </source>
</evidence>
<organism evidence="1 2">
    <name type="scientific">Pleurodeles waltl</name>
    <name type="common">Iberian ribbed newt</name>
    <dbReference type="NCBI Taxonomy" id="8319"/>
    <lineage>
        <taxon>Eukaryota</taxon>
        <taxon>Metazoa</taxon>
        <taxon>Chordata</taxon>
        <taxon>Craniata</taxon>
        <taxon>Vertebrata</taxon>
        <taxon>Euteleostomi</taxon>
        <taxon>Amphibia</taxon>
        <taxon>Batrachia</taxon>
        <taxon>Caudata</taxon>
        <taxon>Salamandroidea</taxon>
        <taxon>Salamandridae</taxon>
        <taxon>Pleurodelinae</taxon>
        <taxon>Pleurodeles</taxon>
    </lineage>
</organism>